<feature type="region of interest" description="Disordered" evidence="1">
    <location>
        <begin position="695"/>
        <end position="915"/>
    </location>
</feature>
<feature type="region of interest" description="Disordered" evidence="1">
    <location>
        <begin position="965"/>
        <end position="995"/>
    </location>
</feature>
<sequence length="1109" mass="119329">MSVDQPSVDNPPQYLRTVSSNSSLSSGTGLSRRPRTRGRSRTPTGNSSPISPSQFTGNETPYLDKEIVQEPVPSTSSNGLIMAESRSDEPNSAPEVIRLSKAAIQASHLSSIRTGYKPPPSAFSRVPLSQIDPDPSRANVRDSIRDSVITQDSEITQQTHVSSVYPLSTVSASVVSPSSPTESVIGDMPEQLPIVDEIKSFDGDDVSYRLRLLVNNNYFLPPAHSKPLPNQLAPVTPTLPKKPPTPTGFLDLFRLGKSKAKSPSDGNTPTFDGVTPALRTTSDSTQVSGFPMQIQPSASSSTANAPRASNLARLADRPSRVVVVREKMTDLAGAAKQAELEMKARPRDARREETAIDDVIDPTDSVDLPLPSSKYPFAVQTSALHGLGVTESVGAAALADHLPPRSHAISSPDPDDDWKKALLEAAVGHSFESLNAAAEGKYPSPPRSPLSPAPSSILSASTKLDKKIISSPIVLESSLSRPLVNSSLTSTPKPAVASSSSPSSPSPIPIRTETPSMPLEPLLPPPRRQFINPLYSLSQTDLTDAAEPVPSSSSSDKMLSSAGRMTPSPNLSNVYRQQGWTMTPPPLPRHSKLTRDSLESSVKHRESSDRDSRPSRLGFTSVQARSATPDTISMYSVAMEDRPSNDAGSVRASMSSDSTVASPSTSAFQDALSRNPSEMRLDEDDDEAQMSVDLRQQQSDFGHSTAFVRTSSESRKPELTISPPPTQVSSLTPEHVSPPPRSTSLHYRDLRDRVLSTASSPPSHPCPSLTLIHRPASDHGHASSTSSTPIAKRRPPTAPAASSSGMSSPRSESNPRTTPGIKILEFSAPGPTTPPFPSLHERRQSRNPLPNLTIPTSAIPPEIRSAPLAPSSPMSFFDTIQSQPNAMDFLDESDDESDSEDETNSESDGDGTIEGRLSITHSTYSSRSALSTHSTPSALFGSRTSFMRLGNHSTPYVARSALNEFHDVPRTPPPPLPISSRLTDRRPIGNVPQKTPFFTKKIRDDQVLESSFDLYQYTRSNSSSKHPYALTGAPPTREASSSAAPSRTRAASSEVTRSFVHSRGPSTSSRATYSKGKESEKLDGLLKMHMESEKERMKGVAERLKKARK</sequence>
<feature type="region of interest" description="Disordered" evidence="1">
    <location>
        <begin position="482"/>
        <end position="527"/>
    </location>
</feature>
<evidence type="ECO:0000256" key="1">
    <source>
        <dbReference type="SAM" id="MobiDB-lite"/>
    </source>
</evidence>
<feature type="compositionally biased region" description="Low complexity" evidence="1">
    <location>
        <begin position="551"/>
        <end position="561"/>
    </location>
</feature>
<accession>A0A0D0BGR8</accession>
<feature type="compositionally biased region" description="Acidic residues" evidence="1">
    <location>
        <begin position="889"/>
        <end position="911"/>
    </location>
</feature>
<dbReference type="EMBL" id="KN834765">
    <property type="protein sequence ID" value="KIK63115.1"/>
    <property type="molecule type" value="Genomic_DNA"/>
</dbReference>
<feature type="compositionally biased region" description="Low complexity" evidence="1">
    <location>
        <begin position="19"/>
        <end position="31"/>
    </location>
</feature>
<reference evidence="2 3" key="1">
    <citation type="submission" date="2014-04" db="EMBL/GenBank/DDBJ databases">
        <title>Evolutionary Origins and Diversification of the Mycorrhizal Mutualists.</title>
        <authorList>
            <consortium name="DOE Joint Genome Institute"/>
            <consortium name="Mycorrhizal Genomics Consortium"/>
            <person name="Kohler A."/>
            <person name="Kuo A."/>
            <person name="Nagy L.G."/>
            <person name="Floudas D."/>
            <person name="Copeland A."/>
            <person name="Barry K.W."/>
            <person name="Cichocki N."/>
            <person name="Veneault-Fourrey C."/>
            <person name="LaButti K."/>
            <person name="Lindquist E.A."/>
            <person name="Lipzen A."/>
            <person name="Lundell T."/>
            <person name="Morin E."/>
            <person name="Murat C."/>
            <person name="Riley R."/>
            <person name="Ohm R."/>
            <person name="Sun H."/>
            <person name="Tunlid A."/>
            <person name="Henrissat B."/>
            <person name="Grigoriev I.V."/>
            <person name="Hibbett D.S."/>
            <person name="Martin F."/>
        </authorList>
    </citation>
    <scope>NUCLEOTIDE SEQUENCE [LARGE SCALE GENOMIC DNA]</scope>
    <source>
        <strain evidence="2 3">FD-317 M1</strain>
    </source>
</reference>
<feature type="compositionally biased region" description="Polar residues" evidence="1">
    <location>
        <begin position="567"/>
        <end position="581"/>
    </location>
</feature>
<feature type="compositionally biased region" description="Basic and acidic residues" evidence="1">
    <location>
        <begin position="1075"/>
        <end position="1109"/>
    </location>
</feature>
<feature type="compositionally biased region" description="Polar residues" evidence="1">
    <location>
        <begin position="846"/>
        <end position="856"/>
    </location>
</feature>
<feature type="compositionally biased region" description="Polar residues" evidence="1">
    <location>
        <begin position="49"/>
        <end position="59"/>
    </location>
</feature>
<dbReference type="AlphaFoldDB" id="A0A0D0BGR8"/>
<feature type="region of interest" description="Disordered" evidence="1">
    <location>
        <begin position="1021"/>
        <end position="1109"/>
    </location>
</feature>
<feature type="compositionally biased region" description="Low complexity" evidence="1">
    <location>
        <begin position="489"/>
        <end position="520"/>
    </location>
</feature>
<feature type="compositionally biased region" description="Low complexity" evidence="1">
    <location>
        <begin position="652"/>
        <end position="667"/>
    </location>
</feature>
<feature type="region of interest" description="Disordered" evidence="1">
    <location>
        <begin position="542"/>
        <end position="625"/>
    </location>
</feature>
<feature type="compositionally biased region" description="Polar residues" evidence="1">
    <location>
        <begin position="695"/>
        <end position="711"/>
    </location>
</feature>
<dbReference type="Proteomes" id="UP000053593">
    <property type="component" value="Unassembled WGS sequence"/>
</dbReference>
<feature type="region of interest" description="Disordered" evidence="1">
    <location>
        <begin position="642"/>
        <end position="672"/>
    </location>
</feature>
<name>A0A0D0BGR8_9AGAR</name>
<evidence type="ECO:0000313" key="3">
    <source>
        <dbReference type="Proteomes" id="UP000053593"/>
    </source>
</evidence>
<feature type="compositionally biased region" description="Polar residues" evidence="1">
    <location>
        <begin position="872"/>
        <end position="885"/>
    </location>
</feature>
<dbReference type="HOGENOM" id="CLU_007930_0_0_1"/>
<feature type="compositionally biased region" description="Low complexity" evidence="1">
    <location>
        <begin position="799"/>
        <end position="815"/>
    </location>
</feature>
<feature type="compositionally biased region" description="Low complexity" evidence="1">
    <location>
        <begin position="1033"/>
        <end position="1054"/>
    </location>
</feature>
<proteinExistence type="predicted"/>
<evidence type="ECO:0000313" key="2">
    <source>
        <dbReference type="EMBL" id="KIK63115.1"/>
    </source>
</evidence>
<dbReference type="OrthoDB" id="3261862at2759"/>
<feature type="compositionally biased region" description="Polar residues" evidence="1">
    <location>
        <begin position="1"/>
        <end position="10"/>
    </location>
</feature>
<feature type="region of interest" description="Disordered" evidence="1">
    <location>
        <begin position="1"/>
        <end position="92"/>
    </location>
</feature>
<protein>
    <submittedName>
        <fullName evidence="2">Unplaced genomic scaffold GYMLUscaffold_17, whole genome shotgun sequence</fullName>
    </submittedName>
</protein>
<feature type="compositionally biased region" description="Basic and acidic residues" evidence="1">
    <location>
        <begin position="593"/>
        <end position="614"/>
    </location>
</feature>
<gene>
    <name evidence="2" type="ORF">GYMLUDRAFT_41435</name>
</gene>
<keyword evidence="3" id="KW-1185">Reference proteome</keyword>
<organism evidence="2 3">
    <name type="scientific">Collybiopsis luxurians FD-317 M1</name>
    <dbReference type="NCBI Taxonomy" id="944289"/>
    <lineage>
        <taxon>Eukaryota</taxon>
        <taxon>Fungi</taxon>
        <taxon>Dikarya</taxon>
        <taxon>Basidiomycota</taxon>
        <taxon>Agaricomycotina</taxon>
        <taxon>Agaricomycetes</taxon>
        <taxon>Agaricomycetidae</taxon>
        <taxon>Agaricales</taxon>
        <taxon>Marasmiineae</taxon>
        <taxon>Omphalotaceae</taxon>
        <taxon>Collybiopsis</taxon>
        <taxon>Collybiopsis luxurians</taxon>
    </lineage>
</organism>